<evidence type="ECO:0000256" key="5">
    <source>
        <dbReference type="ARBA" id="ARBA00022692"/>
    </source>
</evidence>
<evidence type="ECO:0000256" key="4">
    <source>
        <dbReference type="ARBA" id="ARBA00022538"/>
    </source>
</evidence>
<keyword evidence="3 10" id="KW-0813">Transport</keyword>
<dbReference type="eggNOG" id="KOG1341">
    <property type="taxonomic scope" value="Eukaryota"/>
</dbReference>
<keyword evidence="14" id="KW-1185">Reference proteome</keyword>
<feature type="compositionally biased region" description="Polar residues" evidence="11">
    <location>
        <begin position="372"/>
        <end position="384"/>
    </location>
</feature>
<feature type="transmembrane region" description="Helical" evidence="10">
    <location>
        <begin position="35"/>
        <end position="54"/>
    </location>
</feature>
<comment type="subcellular location">
    <subcellularLocation>
        <location evidence="1">Membrane</location>
        <topology evidence="1">Multi-pass membrane protein</topology>
    </subcellularLocation>
</comment>
<dbReference type="GO" id="GO:0030007">
    <property type="term" value="P:intracellular potassium ion homeostasis"/>
    <property type="evidence" value="ECO:0007669"/>
    <property type="project" value="UniProtKB-UniRule"/>
</dbReference>
<keyword evidence="9 10" id="KW-0472">Membrane</keyword>
<evidence type="ECO:0000256" key="11">
    <source>
        <dbReference type="SAM" id="MobiDB-lite"/>
    </source>
</evidence>
<keyword evidence="7 10" id="KW-1133">Transmembrane helix</keyword>
<feature type="transmembrane region" description="Helical" evidence="10">
    <location>
        <begin position="562"/>
        <end position="592"/>
    </location>
</feature>
<evidence type="ECO:0000256" key="8">
    <source>
        <dbReference type="ARBA" id="ARBA00023065"/>
    </source>
</evidence>
<keyword evidence="6 10" id="KW-0630">Potassium</keyword>
<feature type="compositionally biased region" description="Low complexity" evidence="11">
    <location>
        <begin position="905"/>
        <end position="924"/>
    </location>
</feature>
<dbReference type="OMA" id="RMTNDGI"/>
<feature type="region of interest" description="Disordered" evidence="11">
    <location>
        <begin position="249"/>
        <end position="329"/>
    </location>
</feature>
<accession>A0A0C4DMU7</accession>
<evidence type="ECO:0000256" key="3">
    <source>
        <dbReference type="ARBA" id="ARBA00022448"/>
    </source>
</evidence>
<comment type="similarity">
    <text evidence="2 10">Belongs to the TrkH potassium transport family.</text>
</comment>
<gene>
    <name evidence="12" type="ORF">MAPG_01112</name>
</gene>
<dbReference type="NCBIfam" id="TIGR00934">
    <property type="entry name" value="2a38euk"/>
    <property type="match status" value="1"/>
</dbReference>
<dbReference type="Pfam" id="PF02386">
    <property type="entry name" value="TrkH"/>
    <property type="match status" value="1"/>
</dbReference>
<dbReference type="OrthoDB" id="9999863at2759"/>
<dbReference type="InterPro" id="IPR015958">
    <property type="entry name" value="Trk1_fungi"/>
</dbReference>
<dbReference type="PIRSF" id="PIRSF002450">
    <property type="entry name" value="K+_transpter_TRK"/>
    <property type="match status" value="1"/>
</dbReference>
<dbReference type="InterPro" id="IPR004773">
    <property type="entry name" value="K/Na_transp_Trk1/HKT1"/>
</dbReference>
<protein>
    <recommendedName>
        <fullName evidence="10">Potassium transport protein</fullName>
    </recommendedName>
</protein>
<dbReference type="EMBL" id="ADBL01000259">
    <property type="status" value="NOT_ANNOTATED_CDS"/>
    <property type="molecule type" value="Genomic_DNA"/>
</dbReference>
<feature type="transmembrane region" description="Helical" evidence="10">
    <location>
        <begin position="442"/>
        <end position="461"/>
    </location>
</feature>
<evidence type="ECO:0000256" key="1">
    <source>
        <dbReference type="ARBA" id="ARBA00004141"/>
    </source>
</evidence>
<feature type="transmembrane region" description="Helical" evidence="10">
    <location>
        <begin position="637"/>
        <end position="654"/>
    </location>
</feature>
<dbReference type="GO" id="GO:0140107">
    <property type="term" value="F:high-affinity potassium ion transmembrane transporter activity"/>
    <property type="evidence" value="ECO:0007669"/>
    <property type="project" value="TreeGrafter"/>
</dbReference>
<evidence type="ECO:0000256" key="6">
    <source>
        <dbReference type="ARBA" id="ARBA00022958"/>
    </source>
</evidence>
<reference evidence="13" key="4">
    <citation type="journal article" date="2015" name="G3 (Bethesda)">
        <title>Genome sequences of three phytopathogenic species of the Magnaporthaceae family of fungi.</title>
        <authorList>
            <person name="Okagaki L.H."/>
            <person name="Nunes C.C."/>
            <person name="Sailsbery J."/>
            <person name="Clay B."/>
            <person name="Brown D."/>
            <person name="John T."/>
            <person name="Oh Y."/>
            <person name="Young N."/>
            <person name="Fitzgerald M."/>
            <person name="Haas B.J."/>
            <person name="Zeng Q."/>
            <person name="Young S."/>
            <person name="Adiconis X."/>
            <person name="Fan L."/>
            <person name="Levin J.Z."/>
            <person name="Mitchell T.K."/>
            <person name="Okubara P.A."/>
            <person name="Farman M.L."/>
            <person name="Kohn L.M."/>
            <person name="Birren B."/>
            <person name="Ma L.-J."/>
            <person name="Dean R.A."/>
        </authorList>
    </citation>
    <scope>NUCLEOTIDE SEQUENCE</scope>
    <source>
        <strain evidence="13">ATCC 64411 / 73-15</strain>
    </source>
</reference>
<evidence type="ECO:0000313" key="14">
    <source>
        <dbReference type="Proteomes" id="UP000011715"/>
    </source>
</evidence>
<feature type="region of interest" description="Disordered" evidence="11">
    <location>
        <begin position="352"/>
        <end position="387"/>
    </location>
</feature>
<dbReference type="GO" id="GO:1990573">
    <property type="term" value="P:potassium ion import across plasma membrane"/>
    <property type="evidence" value="ECO:0007669"/>
    <property type="project" value="TreeGrafter"/>
</dbReference>
<reference evidence="14" key="1">
    <citation type="submission" date="2010-05" db="EMBL/GenBank/DDBJ databases">
        <title>The genome sequence of Magnaporthe poae strain ATCC 64411.</title>
        <authorList>
            <person name="Ma L.-J."/>
            <person name="Dead R."/>
            <person name="Young S."/>
            <person name="Zeng Q."/>
            <person name="Koehrsen M."/>
            <person name="Alvarado L."/>
            <person name="Berlin A."/>
            <person name="Chapman S.B."/>
            <person name="Chen Z."/>
            <person name="Freedman E."/>
            <person name="Gellesch M."/>
            <person name="Goldberg J."/>
            <person name="Griggs A."/>
            <person name="Gujja S."/>
            <person name="Heilman E.R."/>
            <person name="Heiman D."/>
            <person name="Hepburn T."/>
            <person name="Howarth C."/>
            <person name="Jen D."/>
            <person name="Larson L."/>
            <person name="Mehta T."/>
            <person name="Neiman D."/>
            <person name="Pearson M."/>
            <person name="Roberts A."/>
            <person name="Saif S."/>
            <person name="Shea T."/>
            <person name="Shenoy N."/>
            <person name="Sisk P."/>
            <person name="Stolte C."/>
            <person name="Sykes S."/>
            <person name="Walk T."/>
            <person name="White J."/>
            <person name="Yandava C."/>
            <person name="Haas B."/>
            <person name="Nusbaum C."/>
            <person name="Birren B."/>
        </authorList>
    </citation>
    <scope>NUCLEOTIDE SEQUENCE [LARGE SCALE GENOMIC DNA]</scope>
    <source>
        <strain evidence="14">ATCC 64411 / 73-15</strain>
    </source>
</reference>
<feature type="compositionally biased region" description="Basic and acidic residues" evidence="11">
    <location>
        <begin position="249"/>
        <end position="276"/>
    </location>
</feature>
<feature type="transmembrane region" description="Helical" evidence="10">
    <location>
        <begin position="722"/>
        <end position="743"/>
    </location>
</feature>
<dbReference type="STRING" id="644358.A0A0C4DMU7"/>
<dbReference type="InterPro" id="IPR051143">
    <property type="entry name" value="TrkH_K-transport"/>
</dbReference>
<organism evidence="13 14">
    <name type="scientific">Magnaporthiopsis poae (strain ATCC 64411 / 73-15)</name>
    <name type="common">Kentucky bluegrass fungus</name>
    <name type="synonym">Magnaporthe poae</name>
    <dbReference type="NCBI Taxonomy" id="644358"/>
    <lineage>
        <taxon>Eukaryota</taxon>
        <taxon>Fungi</taxon>
        <taxon>Dikarya</taxon>
        <taxon>Ascomycota</taxon>
        <taxon>Pezizomycotina</taxon>
        <taxon>Sordariomycetes</taxon>
        <taxon>Sordariomycetidae</taxon>
        <taxon>Magnaporthales</taxon>
        <taxon>Magnaporthaceae</taxon>
        <taxon>Magnaporthiopsis</taxon>
    </lineage>
</organism>
<evidence type="ECO:0000256" key="2">
    <source>
        <dbReference type="ARBA" id="ARBA00009137"/>
    </source>
</evidence>
<dbReference type="EnsemblFungi" id="MAPG_01112T0">
    <property type="protein sequence ID" value="MAPG_01112T0"/>
    <property type="gene ID" value="MAPG_01112"/>
</dbReference>
<feature type="transmembrane region" description="Helical" evidence="10">
    <location>
        <begin position="92"/>
        <end position="115"/>
    </location>
</feature>
<dbReference type="AlphaFoldDB" id="A0A0C4DMU7"/>
<keyword evidence="5 10" id="KW-0812">Transmembrane</keyword>
<evidence type="ECO:0000313" key="12">
    <source>
        <dbReference type="EMBL" id="KLU82033.1"/>
    </source>
</evidence>
<keyword evidence="4 10" id="KW-0633">Potassium transport</keyword>
<reference evidence="12" key="3">
    <citation type="submission" date="2011-03" db="EMBL/GenBank/DDBJ databases">
        <title>Annotation of Magnaporthe poae ATCC 64411.</title>
        <authorList>
            <person name="Ma L.-J."/>
            <person name="Dead R."/>
            <person name="Young S.K."/>
            <person name="Zeng Q."/>
            <person name="Gargeya S."/>
            <person name="Fitzgerald M."/>
            <person name="Haas B."/>
            <person name="Abouelleil A."/>
            <person name="Alvarado L."/>
            <person name="Arachchi H.M."/>
            <person name="Berlin A."/>
            <person name="Brown A."/>
            <person name="Chapman S.B."/>
            <person name="Chen Z."/>
            <person name="Dunbar C."/>
            <person name="Freedman E."/>
            <person name="Gearin G."/>
            <person name="Gellesch M."/>
            <person name="Goldberg J."/>
            <person name="Griggs A."/>
            <person name="Gujja S."/>
            <person name="Heiman D."/>
            <person name="Howarth C."/>
            <person name="Larson L."/>
            <person name="Lui A."/>
            <person name="MacDonald P.J.P."/>
            <person name="Mehta T."/>
            <person name="Montmayeur A."/>
            <person name="Murphy C."/>
            <person name="Neiman D."/>
            <person name="Pearson M."/>
            <person name="Priest M."/>
            <person name="Roberts A."/>
            <person name="Saif S."/>
            <person name="Shea T."/>
            <person name="Shenoy N."/>
            <person name="Sisk P."/>
            <person name="Stolte C."/>
            <person name="Sykes S."/>
            <person name="Yandava C."/>
            <person name="Wortman J."/>
            <person name="Nusbaum C."/>
            <person name="Birren B."/>
        </authorList>
    </citation>
    <scope>NUCLEOTIDE SEQUENCE</scope>
    <source>
        <strain evidence="12">ATCC 64411</strain>
    </source>
</reference>
<keyword evidence="8 10" id="KW-0406">Ion transport</keyword>
<dbReference type="VEuPathDB" id="FungiDB:MAPG_01112"/>
<name>A0A0C4DMU7_MAGP6</name>
<sequence length="924" mass="102889">MVSRRDVKDWLVAQFKNLKPSFLGKTAHFNFISAHYLYIVGQSFLGSILVYASGNGAISYIDSLFFASGASTQAGLNPIDVNQLNTFQQAVLYLQAMMCTPITINTCVVFLRLYWFEKRLMHIVKEARRRRGTISKSRSKSVFERTDDAEQGVNVDDIRVMHGGGNTRITNDGILLPPVSEESRPDGSGSGPSLRLPDEDVDPLTPLPVNGRPRDIKFAAAVKRSGAFDDGAMNLPTPRTTEEHLAILERQRNEDETLRIPGPRDVERGMAPERVDNSSSSSSGEDNEPETDRQSLQPRRPSGDSEHQAPQPRPQTIMIEEPAKPPRRDEMAEDLEVIKNVFSPLYTFRTPRMFRRKKPQQNEDEDDETRGRQQNLRPQSSKRQLSGLRRVLSHDQGIEGTPYLSWTPTIGRNSNFAGMSEDQRDEVGGIEYRSLKALAKVLVSYFLGFSIFAVVCLLPWIHLSDQYGAVVDAAAQSRTWWGFFTANSAFMDLGFTLTPDSMVSFNTAVFPLLIMSFLIIIGNTGFPVMLRFIIWLTSRIIPQNSGLWEELRFLLDHPRRCFTLLFPAAATWWLFGILLLLNGIDLIFFIVLDLGSGVVNDMPTGMKILNGVFQAASTRTAGFASVNISQLHPAVQTSYLIMMYISIFPIAISVRRTNVYEESSLGIYGGSGMEEEGNNGSDLSYVGSHLRRQLSFDLWYIAMGFFLLSLSEGDRLQKGDFAMFAVLFELVSAYGTVGLSLGYTGVNASLVSQFTTFGKVVIIAMQIRGRHRGLPYGLDRAVLLPSDSRNKNEEALAEARLQDARLARRMSGVSTGTHFTGVHYQGTPSMQRMRSRSIDRTNSNILSQLLHPGPHPHHTPHHHNAATFTSMRSVSTSHLDDVENDHLGVGRHPVRRVETFGQTTSASPRPAAVSPRPAAVSPKP</sequence>
<feature type="transmembrane region" description="Helical" evidence="10">
    <location>
        <begin position="508"/>
        <end position="530"/>
    </location>
</feature>
<dbReference type="InterPro" id="IPR003445">
    <property type="entry name" value="Cat_transpt"/>
</dbReference>
<evidence type="ECO:0000256" key="10">
    <source>
        <dbReference type="PIRNR" id="PIRNR002450"/>
    </source>
</evidence>
<evidence type="ECO:0000313" key="13">
    <source>
        <dbReference type="EnsemblFungi" id="MAPG_01112T0"/>
    </source>
</evidence>
<dbReference type="PANTHER" id="PTHR31064">
    <property type="entry name" value="POTASSIUM TRANSPORT PROTEIN DDB_G0292412-RELATED"/>
    <property type="match status" value="1"/>
</dbReference>
<dbReference type="PANTHER" id="PTHR31064:SF30">
    <property type="entry name" value="HIGH-AFFINITY POTASSIUM TRANSPORT PROTEIN-RELATED"/>
    <property type="match status" value="1"/>
</dbReference>
<dbReference type="Proteomes" id="UP000011715">
    <property type="component" value="Unassembled WGS sequence"/>
</dbReference>
<evidence type="ECO:0000256" key="9">
    <source>
        <dbReference type="ARBA" id="ARBA00023136"/>
    </source>
</evidence>
<dbReference type="EMBL" id="GL876966">
    <property type="protein sequence ID" value="KLU82033.1"/>
    <property type="molecule type" value="Genomic_DNA"/>
</dbReference>
<feature type="region of interest" description="Disordered" evidence="11">
    <location>
        <begin position="169"/>
        <end position="212"/>
    </location>
</feature>
<proteinExistence type="inferred from homology"/>
<feature type="transmembrane region" description="Helical" evidence="10">
    <location>
        <begin position="694"/>
        <end position="710"/>
    </location>
</feature>
<evidence type="ECO:0000256" key="7">
    <source>
        <dbReference type="ARBA" id="ARBA00022989"/>
    </source>
</evidence>
<reference evidence="13" key="5">
    <citation type="submission" date="2015-06" db="UniProtKB">
        <authorList>
            <consortium name="EnsemblFungi"/>
        </authorList>
    </citation>
    <scope>IDENTIFICATION</scope>
    <source>
        <strain evidence="13">ATCC 64411</strain>
    </source>
</reference>
<reference evidence="12" key="2">
    <citation type="submission" date="2010-05" db="EMBL/GenBank/DDBJ databases">
        <title>The Genome Sequence of Magnaporthe poae strain ATCC 64411.</title>
        <authorList>
            <consortium name="The Broad Institute Genome Sequencing Platform"/>
            <consortium name="Broad Institute Genome Sequencing Center for Infectious Disease"/>
            <person name="Ma L.-J."/>
            <person name="Dead R."/>
            <person name="Young S."/>
            <person name="Zeng Q."/>
            <person name="Koehrsen M."/>
            <person name="Alvarado L."/>
            <person name="Berlin A."/>
            <person name="Chapman S.B."/>
            <person name="Chen Z."/>
            <person name="Freedman E."/>
            <person name="Gellesch M."/>
            <person name="Goldberg J."/>
            <person name="Griggs A."/>
            <person name="Gujja S."/>
            <person name="Heilman E.R."/>
            <person name="Heiman D."/>
            <person name="Hepburn T."/>
            <person name="Howarth C."/>
            <person name="Jen D."/>
            <person name="Larson L."/>
            <person name="Mehta T."/>
            <person name="Neiman D."/>
            <person name="Pearson M."/>
            <person name="Roberts A."/>
            <person name="Saif S."/>
            <person name="Shea T."/>
            <person name="Shenoy N."/>
            <person name="Sisk P."/>
            <person name="Stolte C."/>
            <person name="Sykes S."/>
            <person name="Walk T."/>
            <person name="White J."/>
            <person name="Yandava C."/>
            <person name="Haas B."/>
            <person name="Nusbaum C."/>
            <person name="Birren B."/>
        </authorList>
    </citation>
    <scope>NUCLEOTIDE SEQUENCE</scope>
    <source>
        <strain evidence="12">ATCC 64411</strain>
    </source>
</reference>
<feature type="region of interest" description="Disordered" evidence="11">
    <location>
        <begin position="900"/>
        <end position="924"/>
    </location>
</feature>
<dbReference type="GO" id="GO:0005886">
    <property type="term" value="C:plasma membrane"/>
    <property type="evidence" value="ECO:0007669"/>
    <property type="project" value="InterPro"/>
</dbReference>